<dbReference type="CDD" id="cd15457">
    <property type="entry name" value="NADAR"/>
    <property type="match status" value="1"/>
</dbReference>
<dbReference type="InterPro" id="IPR037238">
    <property type="entry name" value="YbiA-like_sf"/>
</dbReference>
<evidence type="ECO:0000313" key="5">
    <source>
        <dbReference type="Proteomes" id="UP000000653"/>
    </source>
</evidence>
<evidence type="ECO:0000256" key="2">
    <source>
        <dbReference type="ARBA" id="ARBA00000751"/>
    </source>
</evidence>
<dbReference type="InterPro" id="IPR012816">
    <property type="entry name" value="NADAR"/>
</dbReference>
<evidence type="ECO:0000259" key="3">
    <source>
        <dbReference type="Pfam" id="PF08719"/>
    </source>
</evidence>
<dbReference type="SUPFAM" id="SSF143990">
    <property type="entry name" value="YbiA-like"/>
    <property type="match status" value="1"/>
</dbReference>
<proteinExistence type="predicted"/>
<dbReference type="NCBIfam" id="TIGR02464">
    <property type="entry name" value="ribofla_fusion"/>
    <property type="match status" value="1"/>
</dbReference>
<dbReference type="BioCyc" id="PAER208963:G1G74-5124-MONOMER"/>
<dbReference type="RefSeq" id="WP_003134970.1">
    <property type="nucleotide sequence ID" value="NC_008463.1"/>
</dbReference>
<dbReference type="EMBL" id="CP000438">
    <property type="protein sequence ID" value="ABJ13958.1"/>
    <property type="molecule type" value="Genomic_DNA"/>
</dbReference>
<dbReference type="Pfam" id="PF08719">
    <property type="entry name" value="NADAR"/>
    <property type="match status" value="1"/>
</dbReference>
<name>A0A0H2ZGB6_PSEAB</name>
<gene>
    <name evidence="4" type="ordered locus">PA14_60590</name>
</gene>
<comment type="catalytic activity">
    <reaction evidence="1">
        <text>5-amino-6-(5-phospho-D-ribosylamino)uracil + H2O = 5,6-diaminouracil + D-ribose 5-phosphate</text>
        <dbReference type="Rhea" id="RHEA:55020"/>
        <dbReference type="ChEBI" id="CHEBI:15377"/>
        <dbReference type="ChEBI" id="CHEBI:46252"/>
        <dbReference type="ChEBI" id="CHEBI:58453"/>
        <dbReference type="ChEBI" id="CHEBI:78346"/>
    </reaction>
</comment>
<dbReference type="Proteomes" id="UP000000653">
    <property type="component" value="Chromosome"/>
</dbReference>
<protein>
    <recommendedName>
        <fullName evidence="3">NADAR domain-containing protein</fullName>
    </recommendedName>
</protein>
<feature type="domain" description="NADAR" evidence="3">
    <location>
        <begin position="24"/>
        <end position="182"/>
    </location>
</feature>
<dbReference type="HOGENOM" id="CLU_084247_1_0_6"/>
<reference evidence="4 5" key="1">
    <citation type="journal article" date="2006" name="Genome Biol.">
        <title>Genomic analysis reveals that Pseudomonas aeruginosa virulence is combinatorial.</title>
        <authorList>
            <person name="Lee D.G."/>
            <person name="Urbach J.M."/>
            <person name="Wu G."/>
            <person name="Liberati N.T."/>
            <person name="Feinbaum R.L."/>
            <person name="Miyata S."/>
            <person name="Diggins L.T."/>
            <person name="He J."/>
            <person name="Saucier M."/>
            <person name="Deziel E."/>
            <person name="Friedman L."/>
            <person name="Li L."/>
            <person name="Grills G."/>
            <person name="Montgomery K."/>
            <person name="Kucherlapati R."/>
            <person name="Rahme L.G."/>
            <person name="Ausubel F.M."/>
        </authorList>
    </citation>
    <scope>NUCLEOTIDE SEQUENCE [LARGE SCALE GENOMIC DNA]</scope>
    <source>
        <strain evidence="4 5">UCBPP-PA14</strain>
    </source>
</reference>
<dbReference type="KEGG" id="pau:PA14_60590"/>
<evidence type="ECO:0000313" key="4">
    <source>
        <dbReference type="EMBL" id="ABJ13958.1"/>
    </source>
</evidence>
<dbReference type="Gene3D" id="1.10.357.40">
    <property type="entry name" value="YbiA-like"/>
    <property type="match status" value="1"/>
</dbReference>
<dbReference type="AlphaFoldDB" id="A0A0H2ZGB6"/>
<evidence type="ECO:0000256" key="1">
    <source>
        <dbReference type="ARBA" id="ARBA00000022"/>
    </source>
</evidence>
<organism evidence="4 5">
    <name type="scientific">Pseudomonas aeruginosa (strain UCBPP-PA14)</name>
    <dbReference type="NCBI Taxonomy" id="208963"/>
    <lineage>
        <taxon>Bacteria</taxon>
        <taxon>Pseudomonadati</taxon>
        <taxon>Pseudomonadota</taxon>
        <taxon>Gammaproteobacteria</taxon>
        <taxon>Pseudomonadales</taxon>
        <taxon>Pseudomonadaceae</taxon>
        <taxon>Pseudomonas</taxon>
    </lineage>
</organism>
<accession>A0A0H2ZGB6</accession>
<sequence length="184" mass="20462">MSEIMDVERLRQRCAAGESFKYLYFWGHRPATDDKVGKSCFSQWYEASFKLDGVRYASAEHYMMAAKARLFDDSRLLERILAARSPGEAKALGREVAGFDEARWNAERVGIVIEGNLGKFGQNASLKKYLLGTADRVLVEASPVDAIWGIGLAASDPLAAEPATWQGLNLLGFALMEVRRRLAQ</sequence>
<comment type="catalytic activity">
    <reaction evidence="2">
        <text>2,5-diamino-6-hydroxy-4-(5-phosphoribosylamino)-pyrimidine + H2O = 2,5,6-triamino-4-hydroxypyrimidine + D-ribose 5-phosphate</text>
        <dbReference type="Rhea" id="RHEA:23436"/>
        <dbReference type="ChEBI" id="CHEBI:15377"/>
        <dbReference type="ChEBI" id="CHEBI:58614"/>
        <dbReference type="ChEBI" id="CHEBI:78346"/>
        <dbReference type="ChEBI" id="CHEBI:137796"/>
    </reaction>
</comment>